<dbReference type="InterPro" id="IPR045629">
    <property type="entry name" value="DUF6232"/>
</dbReference>
<dbReference type="RefSeq" id="WP_254162221.1">
    <property type="nucleotide sequence ID" value="NZ_JAHESF010000006.1"/>
</dbReference>
<reference evidence="2 3" key="1">
    <citation type="submission" date="2021-05" db="EMBL/GenBank/DDBJ databases">
        <title>A Polyphasic approach of four new species of the genus Ohtaekwangia: Ohtaekwangia histidinii sp. nov., Ohtaekwangia cretensis sp. nov., Ohtaekwangia indiensis sp. nov., Ohtaekwangia reichenbachii sp. nov. from diverse environment.</title>
        <authorList>
            <person name="Octaviana S."/>
        </authorList>
    </citation>
    <scope>NUCLEOTIDE SEQUENCE [LARGE SCALE GENOMIC DNA]</scope>
    <source>
        <strain evidence="2 3">PWU4</strain>
    </source>
</reference>
<dbReference type="EMBL" id="JAHESF010000006">
    <property type="protein sequence ID" value="MBT1696782.1"/>
    <property type="molecule type" value="Genomic_DNA"/>
</dbReference>
<organism evidence="2 3">
    <name type="scientific">Chryseosolibacter histidini</name>
    <dbReference type="NCBI Taxonomy" id="2782349"/>
    <lineage>
        <taxon>Bacteria</taxon>
        <taxon>Pseudomonadati</taxon>
        <taxon>Bacteroidota</taxon>
        <taxon>Cytophagia</taxon>
        <taxon>Cytophagales</taxon>
        <taxon>Chryseotaleaceae</taxon>
        <taxon>Chryseosolibacter</taxon>
    </lineage>
</organism>
<evidence type="ECO:0000313" key="2">
    <source>
        <dbReference type="EMBL" id="MBT1696782.1"/>
    </source>
</evidence>
<feature type="transmembrane region" description="Helical" evidence="1">
    <location>
        <begin position="85"/>
        <end position="103"/>
    </location>
</feature>
<keyword evidence="1" id="KW-0812">Transmembrane</keyword>
<evidence type="ECO:0000256" key="1">
    <source>
        <dbReference type="SAM" id="Phobius"/>
    </source>
</evidence>
<keyword evidence="1" id="KW-1133">Transmembrane helix</keyword>
<proteinExistence type="predicted"/>
<name>A0AAP2DKD0_9BACT</name>
<comment type="caution">
    <text evidence="2">The sequence shown here is derived from an EMBL/GenBank/DDBJ whole genome shotgun (WGS) entry which is preliminary data.</text>
</comment>
<feature type="transmembrane region" description="Helical" evidence="1">
    <location>
        <begin position="48"/>
        <end position="65"/>
    </location>
</feature>
<keyword evidence="3" id="KW-1185">Reference proteome</keyword>
<evidence type="ECO:0000313" key="3">
    <source>
        <dbReference type="Proteomes" id="UP001319200"/>
    </source>
</evidence>
<gene>
    <name evidence="2" type="ORF">KK083_07850</name>
</gene>
<sequence>MTPDKVIYTDGRDVVVTDSTLKVKNTSYRLNGITKLCLWTIRPDRWPGILLVLIGILAAVGGYLNMLPQNMNIATDEGPLSANTLAMWIGAGLFLIGILALSFSKERYAVRIGTAEGEKNAVVSTRREYIAQIVDALHSAFDLGHTSTPVVISKK</sequence>
<keyword evidence="1" id="KW-0472">Membrane</keyword>
<dbReference type="Proteomes" id="UP001319200">
    <property type="component" value="Unassembled WGS sequence"/>
</dbReference>
<protein>
    <submittedName>
        <fullName evidence="2">Uncharacterized protein</fullName>
    </submittedName>
</protein>
<accession>A0AAP2DKD0</accession>
<dbReference type="Pfam" id="PF19744">
    <property type="entry name" value="DUF6232"/>
    <property type="match status" value="1"/>
</dbReference>
<dbReference type="AlphaFoldDB" id="A0AAP2DKD0"/>